<keyword evidence="1" id="KW-0540">Nuclease</keyword>
<keyword evidence="1" id="KW-0255">Endonuclease</keyword>
<evidence type="ECO:0000313" key="4">
    <source>
        <dbReference type="Proteomes" id="UP000515847"/>
    </source>
</evidence>
<gene>
    <name evidence="3" type="ORF">BR63_15470</name>
</gene>
<accession>A0A7G6E650</accession>
<evidence type="ECO:0000313" key="3">
    <source>
        <dbReference type="EMBL" id="QNB47554.1"/>
    </source>
</evidence>
<evidence type="ECO:0000256" key="1">
    <source>
        <dbReference type="ARBA" id="ARBA00022759"/>
    </source>
</evidence>
<dbReference type="Pfam" id="PF12706">
    <property type="entry name" value="Lactamase_B_2"/>
    <property type="match status" value="1"/>
</dbReference>
<dbReference type="AlphaFoldDB" id="A0A7G6E650"/>
<dbReference type="SMART" id="SM00849">
    <property type="entry name" value="Lactamase_B"/>
    <property type="match status" value="1"/>
</dbReference>
<dbReference type="EMBL" id="CP045798">
    <property type="protein sequence ID" value="QNB47554.1"/>
    <property type="molecule type" value="Genomic_DNA"/>
</dbReference>
<dbReference type="PANTHER" id="PTHR46018">
    <property type="entry name" value="ZINC PHOSPHODIESTERASE ELAC PROTEIN 1"/>
    <property type="match status" value="1"/>
</dbReference>
<organism evidence="3 4">
    <name type="scientific">Thermanaerosceptrum fracticalcis</name>
    <dbReference type="NCBI Taxonomy" id="1712410"/>
    <lineage>
        <taxon>Bacteria</taxon>
        <taxon>Bacillati</taxon>
        <taxon>Bacillota</taxon>
        <taxon>Clostridia</taxon>
        <taxon>Eubacteriales</taxon>
        <taxon>Peptococcaceae</taxon>
        <taxon>Thermanaerosceptrum</taxon>
    </lineage>
</organism>
<dbReference type="InterPro" id="IPR036866">
    <property type="entry name" value="RibonucZ/Hydroxyglut_hydro"/>
</dbReference>
<dbReference type="GO" id="GO:0042781">
    <property type="term" value="F:3'-tRNA processing endoribonuclease activity"/>
    <property type="evidence" value="ECO:0007669"/>
    <property type="project" value="TreeGrafter"/>
</dbReference>
<dbReference type="KEGG" id="tfr:BR63_15470"/>
<keyword evidence="3" id="KW-0378">Hydrolase</keyword>
<keyword evidence="4" id="KW-1185">Reference proteome</keyword>
<feature type="domain" description="Metallo-beta-lactamase" evidence="2">
    <location>
        <begin position="30"/>
        <end position="206"/>
    </location>
</feature>
<protein>
    <submittedName>
        <fullName evidence="3">MBL fold metallo-hydrolase</fullName>
    </submittedName>
</protein>
<dbReference type="SUPFAM" id="SSF56281">
    <property type="entry name" value="Metallo-hydrolase/oxidoreductase"/>
    <property type="match status" value="1"/>
</dbReference>
<dbReference type="InterPro" id="IPR001279">
    <property type="entry name" value="Metallo-B-lactamas"/>
</dbReference>
<dbReference type="CDD" id="cd07716">
    <property type="entry name" value="RNaseZ_short-form-like_MBL-fold"/>
    <property type="match status" value="1"/>
</dbReference>
<evidence type="ECO:0000259" key="2">
    <source>
        <dbReference type="SMART" id="SM00849"/>
    </source>
</evidence>
<sequence>MLMWYQVRQVKGLELTVLGCHAPYAPADGACNGYLLQAGGVNIMLDCGNGSFAVLQKHLDFRKLHALIISHYHPDHFHDYHCVRHAIGGSIRDGSRQNPLLVYAPGAETGPWNEMAKWQDEFILIPIEEYQRVPASLGDLVFHFQKNKHPKDCFSMNFIEGNAKFVYTSDTSWYGPLVEFAWGADFLLCEASLRNADMALSEEKGHLTAGQAGRLAAKAEVKHLMLTHLWPEFPPYVLLREAQSVFAGKVSLATTGLKISI</sequence>
<reference evidence="3 4" key="1">
    <citation type="journal article" date="2019" name="Front. Microbiol.">
        <title>Thermoanaerosceptrum fracticalcis gen. nov. sp. nov., a Novel Fumarate-Fermenting Microorganism From a Deep Fractured Carbonate Aquifer of the US Great Basin.</title>
        <authorList>
            <person name="Hamilton-Brehm S.D."/>
            <person name="Stewart L.E."/>
            <person name="Zavarin M."/>
            <person name="Caldwell M."/>
            <person name="Lawson P.A."/>
            <person name="Onstott T.C."/>
            <person name="Grzymski J."/>
            <person name="Neveux I."/>
            <person name="Lollar B.S."/>
            <person name="Russell C.E."/>
            <person name="Moser D.P."/>
        </authorList>
    </citation>
    <scope>NUCLEOTIDE SEQUENCE [LARGE SCALE GENOMIC DNA]</scope>
    <source>
        <strain evidence="3 4">DRI-13</strain>
    </source>
</reference>
<name>A0A7G6E650_THEFR</name>
<dbReference type="Gene3D" id="3.60.15.10">
    <property type="entry name" value="Ribonuclease Z/Hydroxyacylglutathione hydrolase-like"/>
    <property type="match status" value="1"/>
</dbReference>
<dbReference type="Proteomes" id="UP000515847">
    <property type="component" value="Chromosome"/>
</dbReference>
<dbReference type="PANTHER" id="PTHR46018:SF2">
    <property type="entry name" value="ZINC PHOSPHODIESTERASE ELAC PROTEIN 1"/>
    <property type="match status" value="1"/>
</dbReference>
<proteinExistence type="predicted"/>